<organism evidence="4 5">
    <name type="scientific">Campylobacter magnus</name>
    <dbReference type="NCBI Taxonomy" id="3026462"/>
    <lineage>
        <taxon>Bacteria</taxon>
        <taxon>Pseudomonadati</taxon>
        <taxon>Campylobacterota</taxon>
        <taxon>Epsilonproteobacteria</taxon>
        <taxon>Campylobacterales</taxon>
        <taxon>Campylobacteraceae</taxon>
        <taxon>Campylobacter</taxon>
    </lineage>
</organism>
<reference evidence="4 5" key="1">
    <citation type="submission" date="2023-06" db="EMBL/GenBank/DDBJ databases">
        <title>Campylobacter magnum sp. nov., isolated from cecal contents of domestic pigs (Sus scrofa domesticus).</title>
        <authorList>
            <person name="Papic B."/>
            <person name="Gruntar I."/>
        </authorList>
    </citation>
    <scope>NUCLEOTIDE SEQUENCE [LARGE SCALE GENOMIC DNA]</scope>
    <source>
        <strain evidence="5">34484-21</strain>
    </source>
</reference>
<evidence type="ECO:0000313" key="4">
    <source>
        <dbReference type="EMBL" id="MDO2409581.1"/>
    </source>
</evidence>
<dbReference type="Pfam" id="PF04333">
    <property type="entry name" value="MlaA"/>
    <property type="match status" value="1"/>
</dbReference>
<dbReference type="InterPro" id="IPR007428">
    <property type="entry name" value="MlaA"/>
</dbReference>
<dbReference type="PANTHER" id="PTHR30035:SF3">
    <property type="entry name" value="INTERMEMBRANE PHOSPHOLIPID TRANSPORT SYSTEM LIPOPROTEIN MLAA"/>
    <property type="match status" value="1"/>
</dbReference>
<evidence type="ECO:0000313" key="5">
    <source>
        <dbReference type="Proteomes" id="UP001171111"/>
    </source>
</evidence>
<keyword evidence="4" id="KW-0449">Lipoprotein</keyword>
<feature type="chain" id="PRO_5047099574" evidence="3">
    <location>
        <begin position="17"/>
        <end position="246"/>
    </location>
</feature>
<comment type="caution">
    <text evidence="4">The sequence shown here is derived from an EMBL/GenBank/DDBJ whole genome shotgun (WGS) entry which is preliminary data.</text>
</comment>
<feature type="signal peptide" evidence="3">
    <location>
        <begin position="1"/>
        <end position="16"/>
    </location>
</feature>
<keyword evidence="2 3" id="KW-0732">Signal</keyword>
<accession>A0ABT8T7U7</accession>
<dbReference type="RefSeq" id="WP_302244416.1">
    <property type="nucleotide sequence ID" value="NZ_JAULJQ010000006.1"/>
</dbReference>
<gene>
    <name evidence="4" type="ORF">Q2362_05645</name>
</gene>
<protein>
    <submittedName>
        <fullName evidence="4">VacJ family lipoprotein</fullName>
    </submittedName>
</protein>
<evidence type="ECO:0000256" key="3">
    <source>
        <dbReference type="SAM" id="SignalP"/>
    </source>
</evidence>
<comment type="similarity">
    <text evidence="1">Belongs to the MlaA family.</text>
</comment>
<evidence type="ECO:0000256" key="2">
    <source>
        <dbReference type="ARBA" id="ARBA00022729"/>
    </source>
</evidence>
<keyword evidence="5" id="KW-1185">Reference proteome</keyword>
<sequence length="246" mass="27778">MKAFMLSLLLFLSAFCAEVENTSNNDFSDFSTEFNKVEVFDPLSGYNRFMTGFNNSLYYAFFRPVFKGYNAVVPEPAKKSISNFFYNLFFPVRFVGNILQFRFMDATDELFSFAINTTFGVAGLFEVANTHFNIPRHDEDIAQAFGSWGIGSGFPIVLPIIGQSNLRDSVGLAAEFFINPISYADSWAGGHAWKNSFIAPGMSAGYILNKGGTNPDEYRILTKDAIDLYPFLRDTYEQRRNAQIKE</sequence>
<dbReference type="EMBL" id="JAULJQ010000006">
    <property type="protein sequence ID" value="MDO2409581.1"/>
    <property type="molecule type" value="Genomic_DNA"/>
</dbReference>
<evidence type="ECO:0000256" key="1">
    <source>
        <dbReference type="ARBA" id="ARBA00010634"/>
    </source>
</evidence>
<dbReference type="PANTHER" id="PTHR30035">
    <property type="entry name" value="LIPOPROTEIN VACJ-RELATED"/>
    <property type="match status" value="1"/>
</dbReference>
<dbReference type="Proteomes" id="UP001171111">
    <property type="component" value="Unassembled WGS sequence"/>
</dbReference>
<name>A0ABT8T7U7_9BACT</name>
<proteinExistence type="inferred from homology"/>
<dbReference type="PRINTS" id="PR01805">
    <property type="entry name" value="VACJLIPOPROT"/>
</dbReference>